<dbReference type="AlphaFoldDB" id="X0TYE9"/>
<proteinExistence type="predicted"/>
<gene>
    <name evidence="1" type="ORF">S01H1_23526</name>
</gene>
<comment type="caution">
    <text evidence="1">The sequence shown here is derived from an EMBL/GenBank/DDBJ whole genome shotgun (WGS) entry which is preliminary data.</text>
</comment>
<organism evidence="1">
    <name type="scientific">marine sediment metagenome</name>
    <dbReference type="NCBI Taxonomy" id="412755"/>
    <lineage>
        <taxon>unclassified sequences</taxon>
        <taxon>metagenomes</taxon>
        <taxon>ecological metagenomes</taxon>
    </lineage>
</organism>
<reference evidence="1" key="1">
    <citation type="journal article" date="2014" name="Front. Microbiol.">
        <title>High frequency of phylogenetically diverse reductive dehalogenase-homologous genes in deep subseafloor sedimentary metagenomes.</title>
        <authorList>
            <person name="Kawai M."/>
            <person name="Futagami T."/>
            <person name="Toyoda A."/>
            <person name="Takaki Y."/>
            <person name="Nishi S."/>
            <person name="Hori S."/>
            <person name="Arai W."/>
            <person name="Tsubouchi T."/>
            <person name="Morono Y."/>
            <person name="Uchiyama I."/>
            <person name="Ito T."/>
            <person name="Fujiyama A."/>
            <person name="Inagaki F."/>
            <person name="Takami H."/>
        </authorList>
    </citation>
    <scope>NUCLEOTIDE SEQUENCE</scope>
    <source>
        <strain evidence="1">Expedition CK06-06</strain>
    </source>
</reference>
<dbReference type="InterPro" id="IPR011005">
    <property type="entry name" value="Dihydropteroate_synth-like_sf"/>
</dbReference>
<protein>
    <recommendedName>
        <fullName evidence="2">CO dehydrogenase/acetyl-CoA synthase delta subunit TIM barrel domain-containing protein</fullName>
    </recommendedName>
</protein>
<evidence type="ECO:0000313" key="1">
    <source>
        <dbReference type="EMBL" id="GAF98314.1"/>
    </source>
</evidence>
<sequence>LQIPMINNLGNEIWKCKEAGLPKDEMPTMGEPGKRAILMEAVGAVCYLFAGSDILIMRHPESIKLAQEMINDLMAEN</sequence>
<accession>X0TYE9</accession>
<evidence type="ECO:0008006" key="2">
    <source>
        <dbReference type="Google" id="ProtNLM"/>
    </source>
</evidence>
<feature type="non-terminal residue" evidence="1">
    <location>
        <position position="1"/>
    </location>
</feature>
<dbReference type="Gene3D" id="3.20.20.20">
    <property type="entry name" value="Dihydropteroate synthase-like"/>
    <property type="match status" value="1"/>
</dbReference>
<dbReference type="EMBL" id="BARS01013614">
    <property type="protein sequence ID" value="GAF98314.1"/>
    <property type="molecule type" value="Genomic_DNA"/>
</dbReference>
<name>X0TYE9_9ZZZZ</name>